<organism evidence="1 2">
    <name type="scientific">Paenibacillus tyrfis</name>
    <dbReference type="NCBI Taxonomy" id="1501230"/>
    <lineage>
        <taxon>Bacteria</taxon>
        <taxon>Bacillati</taxon>
        <taxon>Bacillota</taxon>
        <taxon>Bacilli</taxon>
        <taxon>Bacillales</taxon>
        <taxon>Paenibacillaceae</taxon>
        <taxon>Paenibacillus</taxon>
    </lineage>
</organism>
<proteinExistence type="predicted"/>
<dbReference type="OrthoDB" id="2591282at2"/>
<dbReference type="eggNOG" id="ENOG5033GP3">
    <property type="taxonomic scope" value="Bacteria"/>
</dbReference>
<comment type="caution">
    <text evidence="1">The sequence shown here is derived from an EMBL/GenBank/DDBJ whole genome shotgun (WGS) entry which is preliminary data.</text>
</comment>
<dbReference type="Proteomes" id="UP000028123">
    <property type="component" value="Unassembled WGS sequence"/>
</dbReference>
<keyword evidence="2" id="KW-1185">Reference proteome</keyword>
<name>A0A081P1Z8_9BACL</name>
<evidence type="ECO:0000313" key="1">
    <source>
        <dbReference type="EMBL" id="KEQ24721.1"/>
    </source>
</evidence>
<protein>
    <submittedName>
        <fullName evidence="1">Uncharacterized protein</fullName>
    </submittedName>
</protein>
<accession>A0A081P1Z8</accession>
<evidence type="ECO:0000313" key="2">
    <source>
        <dbReference type="Proteomes" id="UP000028123"/>
    </source>
</evidence>
<gene>
    <name evidence="1" type="ORF">ET33_06470</name>
</gene>
<dbReference type="EMBL" id="JNVM01000014">
    <property type="protein sequence ID" value="KEQ24721.1"/>
    <property type="molecule type" value="Genomic_DNA"/>
</dbReference>
<sequence>MAIPRQKSRIQLSPPQNIYFSKILNSVGNDPLVQVAPLRQVSSNRFLITVRVRGNRKARALATLLVLNKRIGNILIQVRILNSKGDLIRPIRRSFNRFEIARLYRIAFRTNRLFSFAVSRTLPVRAVFPVFKAKVVQFFADNLADLFRNLNEVAAFVFRDVLKQKFKNIAINFSTVQQPPEKAVR</sequence>
<reference evidence="1 2" key="1">
    <citation type="submission" date="2014-06" db="EMBL/GenBank/DDBJ databases">
        <title>Draft genome sequence of Paenibacillus sp. MSt1.</title>
        <authorList>
            <person name="Aw Y.K."/>
            <person name="Ong K.S."/>
            <person name="Gan H.M."/>
            <person name="Lee S.M."/>
        </authorList>
    </citation>
    <scope>NUCLEOTIDE SEQUENCE [LARGE SCALE GENOMIC DNA]</scope>
    <source>
        <strain evidence="1 2">MSt1</strain>
    </source>
</reference>
<dbReference type="RefSeq" id="WP_036684333.1">
    <property type="nucleotide sequence ID" value="NZ_JNVM01000014.1"/>
</dbReference>
<dbReference type="AlphaFoldDB" id="A0A081P1Z8"/>